<dbReference type="PANTHER" id="PTHR43808:SF1">
    <property type="entry name" value="ACETYLORNITHINE DEACETYLASE"/>
    <property type="match status" value="1"/>
</dbReference>
<dbReference type="EMBL" id="JAPNOA010000025">
    <property type="protein sequence ID" value="MCY0965296.1"/>
    <property type="molecule type" value="Genomic_DNA"/>
</dbReference>
<dbReference type="CDD" id="cd03894">
    <property type="entry name" value="M20_ArgE"/>
    <property type="match status" value="1"/>
</dbReference>
<comment type="cofactor">
    <cofactor evidence="1">
        <name>Zn(2+)</name>
        <dbReference type="ChEBI" id="CHEBI:29105"/>
    </cofactor>
</comment>
<evidence type="ECO:0000259" key="11">
    <source>
        <dbReference type="Pfam" id="PF07687"/>
    </source>
</evidence>
<name>A0A9X3EJA1_9GAMM</name>
<keyword evidence="7" id="KW-0479">Metal-binding</keyword>
<evidence type="ECO:0000256" key="9">
    <source>
        <dbReference type="ARBA" id="ARBA00022833"/>
    </source>
</evidence>
<evidence type="ECO:0000313" key="13">
    <source>
        <dbReference type="Proteomes" id="UP001150830"/>
    </source>
</evidence>
<keyword evidence="10" id="KW-0170">Cobalt</keyword>
<dbReference type="InterPro" id="IPR036264">
    <property type="entry name" value="Bact_exopeptidase_dim_dom"/>
</dbReference>
<evidence type="ECO:0000256" key="7">
    <source>
        <dbReference type="ARBA" id="ARBA00022723"/>
    </source>
</evidence>
<dbReference type="SUPFAM" id="SSF55031">
    <property type="entry name" value="Bacterial exopeptidase dimerisation domain"/>
    <property type="match status" value="1"/>
</dbReference>
<keyword evidence="4" id="KW-0963">Cytoplasm</keyword>
<dbReference type="PANTHER" id="PTHR43808">
    <property type="entry name" value="ACETYLORNITHINE DEACETYLASE"/>
    <property type="match status" value="1"/>
</dbReference>
<evidence type="ECO:0000256" key="5">
    <source>
        <dbReference type="ARBA" id="ARBA00022571"/>
    </source>
</evidence>
<keyword evidence="6" id="KW-0028">Amino-acid biosynthesis</keyword>
<dbReference type="GO" id="GO:0006526">
    <property type="term" value="P:L-arginine biosynthetic process"/>
    <property type="evidence" value="ECO:0007669"/>
    <property type="project" value="UniProtKB-KW"/>
</dbReference>
<evidence type="ECO:0000313" key="12">
    <source>
        <dbReference type="EMBL" id="MCY0965296.1"/>
    </source>
</evidence>
<comment type="caution">
    <text evidence="12">The sequence shown here is derived from an EMBL/GenBank/DDBJ whole genome shotgun (WGS) entry which is preliminary data.</text>
</comment>
<evidence type="ECO:0000256" key="10">
    <source>
        <dbReference type="ARBA" id="ARBA00023285"/>
    </source>
</evidence>
<dbReference type="EC" id="3.5.1.16" evidence="12"/>
<dbReference type="InterPro" id="IPR010169">
    <property type="entry name" value="AcOrn-deacetyl"/>
</dbReference>
<dbReference type="Proteomes" id="UP001150830">
    <property type="component" value="Unassembled WGS sequence"/>
</dbReference>
<comment type="subcellular location">
    <subcellularLocation>
        <location evidence="2">Cytoplasm</location>
    </subcellularLocation>
</comment>
<dbReference type="AlphaFoldDB" id="A0A9X3EJA1"/>
<dbReference type="SUPFAM" id="SSF53187">
    <property type="entry name" value="Zn-dependent exopeptidases"/>
    <property type="match status" value="1"/>
</dbReference>
<dbReference type="RefSeq" id="WP_283173508.1">
    <property type="nucleotide sequence ID" value="NZ_JAPNOA010000025.1"/>
</dbReference>
<gene>
    <name evidence="12" type="primary">argE</name>
    <name evidence="12" type="ORF">OUO13_08870</name>
</gene>
<keyword evidence="13" id="KW-1185">Reference proteome</keyword>
<dbReference type="Gene3D" id="3.40.630.10">
    <property type="entry name" value="Zn peptidases"/>
    <property type="match status" value="1"/>
</dbReference>
<dbReference type="NCBIfam" id="TIGR01892">
    <property type="entry name" value="AcOrn-deacetyl"/>
    <property type="match status" value="1"/>
</dbReference>
<dbReference type="InterPro" id="IPR002933">
    <property type="entry name" value="Peptidase_M20"/>
</dbReference>
<dbReference type="Gene3D" id="3.30.70.360">
    <property type="match status" value="1"/>
</dbReference>
<dbReference type="InterPro" id="IPR050072">
    <property type="entry name" value="Peptidase_M20A"/>
</dbReference>
<evidence type="ECO:0000256" key="6">
    <source>
        <dbReference type="ARBA" id="ARBA00022605"/>
    </source>
</evidence>
<keyword evidence="9" id="KW-0862">Zinc</keyword>
<proteinExistence type="inferred from homology"/>
<protein>
    <submittedName>
        <fullName evidence="12">Acetylornithine deacetylase</fullName>
        <ecNumber evidence="12">3.5.1.16</ecNumber>
    </submittedName>
</protein>
<accession>A0A9X3EJA1</accession>
<dbReference type="Pfam" id="PF07687">
    <property type="entry name" value="M20_dimer"/>
    <property type="match status" value="1"/>
</dbReference>
<keyword evidence="5" id="KW-0055">Arginine biosynthesis</keyword>
<dbReference type="NCBIfam" id="NF003474">
    <property type="entry name" value="PRK05111.1"/>
    <property type="match status" value="1"/>
</dbReference>
<dbReference type="GO" id="GO:0046872">
    <property type="term" value="F:metal ion binding"/>
    <property type="evidence" value="ECO:0007669"/>
    <property type="project" value="UniProtKB-KW"/>
</dbReference>
<dbReference type="GO" id="GO:0005737">
    <property type="term" value="C:cytoplasm"/>
    <property type="evidence" value="ECO:0007669"/>
    <property type="project" value="UniProtKB-SubCell"/>
</dbReference>
<keyword evidence="8 12" id="KW-0378">Hydrolase</keyword>
<dbReference type="FunFam" id="3.30.70.360:FF:000003">
    <property type="entry name" value="Acetylornithine deacetylase"/>
    <property type="match status" value="1"/>
</dbReference>
<dbReference type="PROSITE" id="PS00759">
    <property type="entry name" value="ARGE_DAPE_CPG2_2"/>
    <property type="match status" value="1"/>
</dbReference>
<evidence type="ECO:0000256" key="8">
    <source>
        <dbReference type="ARBA" id="ARBA00022801"/>
    </source>
</evidence>
<dbReference type="InterPro" id="IPR011650">
    <property type="entry name" value="Peptidase_M20_dimer"/>
</dbReference>
<evidence type="ECO:0000256" key="1">
    <source>
        <dbReference type="ARBA" id="ARBA00001947"/>
    </source>
</evidence>
<reference evidence="12" key="1">
    <citation type="submission" date="2022-11" db="EMBL/GenBank/DDBJ databases">
        <title>Parathalassolutuus dongxingensis gen. nov., sp. nov., a novel member of family Oceanospirillaceae isolated from a coastal shrimp pond in Guangxi, China.</title>
        <authorList>
            <person name="Chen H."/>
        </authorList>
    </citation>
    <scope>NUCLEOTIDE SEQUENCE</scope>
    <source>
        <strain evidence="12">G-43</strain>
    </source>
</reference>
<organism evidence="12 13">
    <name type="scientific">Parathalassolituus penaei</name>
    <dbReference type="NCBI Taxonomy" id="2997323"/>
    <lineage>
        <taxon>Bacteria</taxon>
        <taxon>Pseudomonadati</taxon>
        <taxon>Pseudomonadota</taxon>
        <taxon>Gammaproteobacteria</taxon>
        <taxon>Oceanospirillales</taxon>
        <taxon>Oceanospirillaceae</taxon>
        <taxon>Parathalassolituus</taxon>
    </lineage>
</organism>
<dbReference type="HAMAP" id="MF_01108">
    <property type="entry name" value="ArgE"/>
    <property type="match status" value="1"/>
</dbReference>
<comment type="similarity">
    <text evidence="3">Belongs to the peptidase M20A family. ArgE subfamily.</text>
</comment>
<evidence type="ECO:0000256" key="3">
    <source>
        <dbReference type="ARBA" id="ARBA00005691"/>
    </source>
</evidence>
<dbReference type="Pfam" id="PF01546">
    <property type="entry name" value="Peptidase_M20"/>
    <property type="match status" value="1"/>
</dbReference>
<evidence type="ECO:0000256" key="4">
    <source>
        <dbReference type="ARBA" id="ARBA00022490"/>
    </source>
</evidence>
<evidence type="ECO:0000256" key="2">
    <source>
        <dbReference type="ARBA" id="ARBA00004496"/>
    </source>
</evidence>
<dbReference type="GO" id="GO:0008777">
    <property type="term" value="F:acetylornithine deacetylase activity"/>
    <property type="evidence" value="ECO:0007669"/>
    <property type="project" value="UniProtKB-EC"/>
</dbReference>
<feature type="domain" description="Peptidase M20 dimerisation" evidence="11">
    <location>
        <begin position="185"/>
        <end position="295"/>
    </location>
</feature>
<dbReference type="InterPro" id="IPR001261">
    <property type="entry name" value="ArgE/DapE_CS"/>
</dbReference>
<sequence length="394" mass="42503">MSSSVKKVGGFVPSVEEALAALISRNSISSVLPEYDQSNLAVIELLANWFGDLGFAVEILPVVGHPGKANLLATLGRGSGGLVLSGHTDTVPCNPERWSSDPFTLSNRDNRFYGLGTCDMKGFFALVLQAVARYEASDLQQPIMVLATADEESSMSGARALAAMGKPRGRYAVVGEPTSLRPIRMHKGIIMESIRLTGKAGHSSNPALGINSLDAMHDVLGELKNLRRELAAKYQNPLFSVSVPTMNFGCIHGGDNPNRICGSCELAFDLRPLPGMSNDELRDEIRRRVNPIAAQNEVGFEMYSHFPGIDPFETPASSDLVQVAERLTGFSSEAVAFATEAPFLQQLGMETLVLGPGSIDQAHQVDEYLAHDQIEPCIELLCNLIDRFCVTPSA</sequence>